<reference evidence="3 4" key="1">
    <citation type="submission" date="2016-10" db="EMBL/GenBank/DDBJ databases">
        <authorList>
            <person name="de Groot N.N."/>
        </authorList>
    </citation>
    <scope>NUCLEOTIDE SEQUENCE [LARGE SCALE GENOMIC DNA]</scope>
    <source>
        <strain evidence="3 4">CGMCC 1.10228</strain>
    </source>
</reference>
<feature type="region of interest" description="Disordered" evidence="1">
    <location>
        <begin position="184"/>
        <end position="203"/>
    </location>
</feature>
<gene>
    <name evidence="3" type="ORF">SAMN04488136_12354</name>
</gene>
<keyword evidence="4" id="KW-1185">Reference proteome</keyword>
<sequence>MNKLRALLVVSAMVASAGCSTLDSSSNFDDVVKTSKERRHYTQITTKPITPQTHAIVGADVVKAQLHYVGIYPHDSIDIDKVASSTIAGEVTFFKSYDHFETVNIAGHKMALNSDRPMAETCTEHCTVTQWFSFPFTHNELAALPNDQVEFTLSSATGKNRVKFMLPKQYFLSAEQEANYLRNSDTTQLTKQTPQQKQSDGKQRSLEMVQYWYQQADGGQQEQFKDWAFTHRTVVSEQLKTDQQALNMLSYWYANASVDERKTILTWLLTQ</sequence>
<organism evidence="3 4">
    <name type="scientific">Vibrio xiamenensis</name>
    <dbReference type="NCBI Taxonomy" id="861298"/>
    <lineage>
        <taxon>Bacteria</taxon>
        <taxon>Pseudomonadati</taxon>
        <taxon>Pseudomonadota</taxon>
        <taxon>Gammaproteobacteria</taxon>
        <taxon>Vibrionales</taxon>
        <taxon>Vibrionaceae</taxon>
        <taxon>Vibrio</taxon>
    </lineage>
</organism>
<dbReference type="EMBL" id="FNDD01000023">
    <property type="protein sequence ID" value="SDH66121.1"/>
    <property type="molecule type" value="Genomic_DNA"/>
</dbReference>
<dbReference type="Pfam" id="PF09829">
    <property type="entry name" value="DUF2057"/>
    <property type="match status" value="1"/>
</dbReference>
<evidence type="ECO:0008006" key="5">
    <source>
        <dbReference type="Google" id="ProtNLM"/>
    </source>
</evidence>
<proteinExistence type="predicted"/>
<dbReference type="Proteomes" id="UP000198854">
    <property type="component" value="Unassembled WGS sequence"/>
</dbReference>
<accession>A0A1G8E8D9</accession>
<keyword evidence="2" id="KW-0732">Signal</keyword>
<evidence type="ECO:0000313" key="3">
    <source>
        <dbReference type="EMBL" id="SDH66121.1"/>
    </source>
</evidence>
<name>A0A1G8E8D9_9VIBR</name>
<dbReference type="PROSITE" id="PS51257">
    <property type="entry name" value="PROKAR_LIPOPROTEIN"/>
    <property type="match status" value="1"/>
</dbReference>
<dbReference type="InterPro" id="IPR018635">
    <property type="entry name" value="UPF0319"/>
</dbReference>
<feature type="signal peptide" evidence="2">
    <location>
        <begin position="1"/>
        <end position="17"/>
    </location>
</feature>
<evidence type="ECO:0000313" key="4">
    <source>
        <dbReference type="Proteomes" id="UP000198854"/>
    </source>
</evidence>
<protein>
    <recommendedName>
        <fullName evidence="5">Lipoprotein</fullName>
    </recommendedName>
</protein>
<evidence type="ECO:0000256" key="2">
    <source>
        <dbReference type="SAM" id="SignalP"/>
    </source>
</evidence>
<feature type="chain" id="PRO_5011695626" description="Lipoprotein" evidence="2">
    <location>
        <begin position="18"/>
        <end position="271"/>
    </location>
</feature>
<dbReference type="AlphaFoldDB" id="A0A1G8E8D9"/>
<evidence type="ECO:0000256" key="1">
    <source>
        <dbReference type="SAM" id="MobiDB-lite"/>
    </source>
</evidence>
<feature type="compositionally biased region" description="Low complexity" evidence="1">
    <location>
        <begin position="186"/>
        <end position="198"/>
    </location>
</feature>